<feature type="transmembrane region" description="Helical" evidence="7">
    <location>
        <begin position="572"/>
        <end position="594"/>
    </location>
</feature>
<dbReference type="InterPro" id="IPR031312">
    <property type="entry name" value="Na/sul_symport_CS"/>
</dbReference>
<protein>
    <submittedName>
        <fullName evidence="9">SLC13 family permease</fullName>
    </submittedName>
</protein>
<dbReference type="GO" id="GO:0005886">
    <property type="term" value="C:plasma membrane"/>
    <property type="evidence" value="ECO:0007669"/>
    <property type="project" value="TreeGrafter"/>
</dbReference>
<dbReference type="EMBL" id="CP018076">
    <property type="protein sequence ID" value="APE42228.1"/>
    <property type="molecule type" value="Genomic_DNA"/>
</dbReference>
<dbReference type="Pfam" id="PF02080">
    <property type="entry name" value="TrkA_C"/>
    <property type="match status" value="1"/>
</dbReference>
<dbReference type="InterPro" id="IPR006037">
    <property type="entry name" value="RCK_C"/>
</dbReference>
<reference evidence="9 10" key="1">
    <citation type="submission" date="2016-11" db="EMBL/GenBank/DDBJ databases">
        <title>Complete genome sequence of Sulfitobacter sp. AM1-D1, a toxic bacteria associated with marine dinoflagellate Alexandrium minutum in East China Sea.</title>
        <authorList>
            <person name="Yang Q."/>
            <person name="Zhang X."/>
            <person name="Tian X."/>
        </authorList>
    </citation>
    <scope>NUCLEOTIDE SEQUENCE [LARGE SCALE GENOMIC DNA]</scope>
    <source>
        <strain evidence="9 10">AM1-D1</strain>
    </source>
</reference>
<comment type="subcellular location">
    <subcellularLocation>
        <location evidence="1">Membrane</location>
        <topology evidence="1">Multi-pass membrane protein</topology>
    </subcellularLocation>
</comment>
<feature type="transmembrane region" description="Helical" evidence="7">
    <location>
        <begin position="6"/>
        <end position="26"/>
    </location>
</feature>
<evidence type="ECO:0000256" key="6">
    <source>
        <dbReference type="ARBA" id="ARBA00023136"/>
    </source>
</evidence>
<keyword evidence="4" id="KW-0677">Repeat</keyword>
<evidence type="ECO:0000256" key="3">
    <source>
        <dbReference type="ARBA" id="ARBA00022692"/>
    </source>
</evidence>
<dbReference type="PANTHER" id="PTHR43652">
    <property type="entry name" value="BASIC AMINO ACID ANTIPORTER YFCC-RELATED"/>
    <property type="match status" value="1"/>
</dbReference>
<evidence type="ECO:0000313" key="10">
    <source>
        <dbReference type="Proteomes" id="UP000181897"/>
    </source>
</evidence>
<evidence type="ECO:0000256" key="7">
    <source>
        <dbReference type="SAM" id="Phobius"/>
    </source>
</evidence>
<feature type="transmembrane region" description="Helical" evidence="7">
    <location>
        <begin position="449"/>
        <end position="467"/>
    </location>
</feature>
<evidence type="ECO:0000256" key="4">
    <source>
        <dbReference type="ARBA" id="ARBA00022737"/>
    </source>
</evidence>
<evidence type="ECO:0000256" key="5">
    <source>
        <dbReference type="ARBA" id="ARBA00022989"/>
    </source>
</evidence>
<dbReference type="PROSITE" id="PS51202">
    <property type="entry name" value="RCK_C"/>
    <property type="match status" value="2"/>
</dbReference>
<evidence type="ECO:0000256" key="1">
    <source>
        <dbReference type="ARBA" id="ARBA00004141"/>
    </source>
</evidence>
<dbReference type="PROSITE" id="PS01271">
    <property type="entry name" value="NA_SULFATE"/>
    <property type="match status" value="1"/>
</dbReference>
<feature type="transmembrane region" description="Helical" evidence="7">
    <location>
        <begin position="506"/>
        <end position="524"/>
    </location>
</feature>
<dbReference type="Proteomes" id="UP000181897">
    <property type="component" value="Chromosome"/>
</dbReference>
<dbReference type="AlphaFoldDB" id="A0A1J0WD48"/>
<name>A0A1J0WD48_9RHOB</name>
<feature type="transmembrane region" description="Helical" evidence="7">
    <location>
        <begin position="479"/>
        <end position="500"/>
    </location>
</feature>
<evidence type="ECO:0000256" key="2">
    <source>
        <dbReference type="ARBA" id="ARBA00022448"/>
    </source>
</evidence>
<keyword evidence="6 7" id="KW-0472">Membrane</keyword>
<dbReference type="Gene3D" id="3.30.70.1450">
    <property type="entry name" value="Regulator of K+ conductance, C-terminal domain"/>
    <property type="match status" value="2"/>
</dbReference>
<feature type="transmembrane region" description="Helical" evidence="7">
    <location>
        <begin position="96"/>
        <end position="113"/>
    </location>
</feature>
<feature type="transmembrane region" description="Helical" evidence="7">
    <location>
        <begin position="61"/>
        <end position="89"/>
    </location>
</feature>
<feature type="transmembrane region" description="Helical" evidence="7">
    <location>
        <begin position="145"/>
        <end position="166"/>
    </location>
</feature>
<feature type="transmembrane region" description="Helical" evidence="7">
    <location>
        <begin position="33"/>
        <end position="49"/>
    </location>
</feature>
<evidence type="ECO:0000259" key="8">
    <source>
        <dbReference type="PROSITE" id="PS51202"/>
    </source>
</evidence>
<feature type="transmembrane region" description="Helical" evidence="7">
    <location>
        <begin position="186"/>
        <end position="206"/>
    </location>
</feature>
<gene>
    <name evidence="9" type="ORF">BOO69_01475</name>
</gene>
<keyword evidence="2" id="KW-0813">Transport</keyword>
<dbReference type="OrthoDB" id="9809303at2"/>
<evidence type="ECO:0000313" key="9">
    <source>
        <dbReference type="EMBL" id="APE42228.1"/>
    </source>
</evidence>
<feature type="domain" description="RCK C-terminal" evidence="8">
    <location>
        <begin position="212"/>
        <end position="296"/>
    </location>
</feature>
<dbReference type="GO" id="GO:0006813">
    <property type="term" value="P:potassium ion transport"/>
    <property type="evidence" value="ECO:0007669"/>
    <property type="project" value="InterPro"/>
</dbReference>
<accession>A0A1J0WD48</accession>
<keyword evidence="3 7" id="KW-0812">Transmembrane</keyword>
<feature type="transmembrane region" description="Helical" evidence="7">
    <location>
        <begin position="531"/>
        <end position="552"/>
    </location>
</feature>
<proteinExistence type="predicted"/>
<dbReference type="InterPro" id="IPR004680">
    <property type="entry name" value="Cit_transptr-like_dom"/>
</dbReference>
<dbReference type="RefSeq" id="WP_071969658.1">
    <property type="nucleotide sequence ID" value="NZ_CP018076.1"/>
</dbReference>
<dbReference type="InterPro" id="IPR036721">
    <property type="entry name" value="RCK_C_sf"/>
</dbReference>
<feature type="domain" description="RCK C-terminal" evidence="8">
    <location>
        <begin position="302"/>
        <end position="386"/>
    </location>
</feature>
<keyword evidence="5 7" id="KW-1133">Transmembrane helix</keyword>
<dbReference type="KEGG" id="suam:BOO69_01475"/>
<feature type="transmembrane region" description="Helical" evidence="7">
    <location>
        <begin position="404"/>
        <end position="437"/>
    </location>
</feature>
<keyword evidence="10" id="KW-1185">Reference proteome</keyword>
<organism evidence="9 10">
    <name type="scientific">Sulfitobacter alexandrii</name>
    <dbReference type="NCBI Taxonomy" id="1917485"/>
    <lineage>
        <taxon>Bacteria</taxon>
        <taxon>Pseudomonadati</taxon>
        <taxon>Pseudomonadota</taxon>
        <taxon>Alphaproteobacteria</taxon>
        <taxon>Rhodobacterales</taxon>
        <taxon>Roseobacteraceae</taxon>
        <taxon>Sulfitobacter</taxon>
    </lineage>
</organism>
<sequence>MSSWFAGSEDIVALGLLACVFIAFIVERYPPDTTAVVGAAAFILLGLVSPDDVMAVFSNPAPITIAAMFVVSGALVRTGVLDAIAGFIVDRAKTRPVLALTTFFLAALTASAFVNNTPIVLILIPLVLRLSHAVGIVSTRLLIPLSYVSILGGTCTMIGTSTNLLVDGVARQNGIDAFGIFEIAPVGIVAALTGLVFMMAAGRFLLPNRPDRGATSMLTETTFLTEVAILPEAPMIGQRLADTPEFNRAAIRITGLRRGGTIQRSDLPDTVLAKGDTLILSLPTSELLTLHDMTGLRVGLRRPGRPREDEDRLIAEAIVPPGLAEGRSMLGETGLGADYGVRILGANRHRHIPGPDLWSVKLRPADRLLLQGTAEGLDALARGGTIVSVSRPSGRAYRRRQAPIAIAALLGVVALAAIGAASITLLSILAVALILLLRCIDNDEAWGSIDASILILIFAMLVIGTGLENSGAVETIVTALVPLLEMLPPVLLLAAVYLTASVLTELVTNNAVAVILTPVVISLAGQLGVDARALVVAVMFGASASFATPIGYQTNTLVYGAGNYQFRDFLMIGVPMNLVVGAAAVLAIAVFFPLG</sequence>
<dbReference type="Pfam" id="PF03600">
    <property type="entry name" value="CitMHS"/>
    <property type="match status" value="1"/>
</dbReference>
<dbReference type="GO" id="GO:0008324">
    <property type="term" value="F:monoatomic cation transmembrane transporter activity"/>
    <property type="evidence" value="ECO:0007669"/>
    <property type="project" value="InterPro"/>
</dbReference>
<dbReference type="STRING" id="1917485.BOO69_01475"/>
<dbReference type="SUPFAM" id="SSF116726">
    <property type="entry name" value="TrkA C-terminal domain-like"/>
    <property type="match status" value="2"/>
</dbReference>
<dbReference type="PANTHER" id="PTHR43652:SF2">
    <property type="entry name" value="BASIC AMINO ACID ANTIPORTER YFCC-RELATED"/>
    <property type="match status" value="1"/>
</dbReference>
<dbReference type="InterPro" id="IPR051679">
    <property type="entry name" value="DASS-Related_Transporters"/>
</dbReference>